<name>A0ABT8GMB9_9BACL</name>
<accession>A0ABT8GMB9</accession>
<dbReference type="InterPro" id="IPR008326">
    <property type="entry name" value="PdhI-like"/>
</dbReference>
<organism evidence="2 3">
    <name type="scientific">Ureibacillus aquaedulcis</name>
    <dbReference type="NCBI Taxonomy" id="3058421"/>
    <lineage>
        <taxon>Bacteria</taxon>
        <taxon>Bacillati</taxon>
        <taxon>Bacillota</taxon>
        <taxon>Bacilli</taxon>
        <taxon>Bacillales</taxon>
        <taxon>Caryophanaceae</taxon>
        <taxon>Ureibacillus</taxon>
    </lineage>
</organism>
<dbReference type="SUPFAM" id="SSF89360">
    <property type="entry name" value="HesB-like domain"/>
    <property type="match status" value="1"/>
</dbReference>
<sequence length="97" mass="11551">MNIKITEEALHWFKEEMEVSAGDTIRFYARYGGSSPFHEGFSLGMNREEPHDVGIMQTIDQVHFYIEKDDLWFFNDHDLLVDVNLETDEIKYDYIKK</sequence>
<gene>
    <name evidence="2" type="ORF">QYB95_03410</name>
</gene>
<evidence type="ECO:0000313" key="2">
    <source>
        <dbReference type="EMBL" id="MDN4492577.1"/>
    </source>
</evidence>
<dbReference type="InterPro" id="IPR035903">
    <property type="entry name" value="HesB-like_dom_sf"/>
</dbReference>
<dbReference type="RefSeq" id="WP_301136695.1">
    <property type="nucleotide sequence ID" value="NZ_JAUHTQ010000002.1"/>
</dbReference>
<proteinExistence type="inferred from homology"/>
<comment type="caution">
    <text evidence="2">The sequence shown here is derived from an EMBL/GenBank/DDBJ whole genome shotgun (WGS) entry which is preliminary data.</text>
</comment>
<dbReference type="EMBL" id="JAUHTQ010000002">
    <property type="protein sequence ID" value="MDN4492577.1"/>
    <property type="molecule type" value="Genomic_DNA"/>
</dbReference>
<dbReference type="Proteomes" id="UP001172743">
    <property type="component" value="Unassembled WGS sequence"/>
</dbReference>
<comment type="similarity">
    <text evidence="1">Belongs to the HesB/IscA family.</text>
</comment>
<evidence type="ECO:0000256" key="1">
    <source>
        <dbReference type="ARBA" id="ARBA00006718"/>
    </source>
</evidence>
<evidence type="ECO:0000313" key="3">
    <source>
        <dbReference type="Proteomes" id="UP001172743"/>
    </source>
</evidence>
<dbReference type="PIRSF" id="PIRSF034852">
    <property type="entry name" value="UCP034852"/>
    <property type="match status" value="1"/>
</dbReference>
<protein>
    <submittedName>
        <fullName evidence="2">HesB/YadR/YfhF family protein</fullName>
    </submittedName>
</protein>
<keyword evidence="3" id="KW-1185">Reference proteome</keyword>
<reference evidence="2" key="1">
    <citation type="submission" date="2023-07" db="EMBL/GenBank/DDBJ databases">
        <title>Ureibacillus sp. isolated from freshwater well.</title>
        <authorList>
            <person name="Kirdat K."/>
            <person name="Bhatt A."/>
            <person name="Teware R."/>
            <person name="Bhavsar Y."/>
            <person name="Yadav A."/>
        </authorList>
    </citation>
    <scope>NUCLEOTIDE SEQUENCE</scope>
    <source>
        <strain evidence="2">BA0131</strain>
    </source>
</reference>